<dbReference type="PANTHER" id="PTHR45228:SF4">
    <property type="entry name" value="LIPOPROTEIN"/>
    <property type="match status" value="1"/>
</dbReference>
<dbReference type="InterPro" id="IPR003607">
    <property type="entry name" value="HD/PDEase_dom"/>
</dbReference>
<feature type="domain" description="HD-GYP" evidence="2">
    <location>
        <begin position="85"/>
        <end position="280"/>
    </location>
</feature>
<name>A0A935MHD8_9MICO</name>
<dbReference type="AlphaFoldDB" id="A0A935MHD8"/>
<dbReference type="EMBL" id="JADJIB010000002">
    <property type="protein sequence ID" value="MBK7273132.1"/>
    <property type="molecule type" value="Genomic_DNA"/>
</dbReference>
<dbReference type="Proteomes" id="UP000726105">
    <property type="component" value="Unassembled WGS sequence"/>
</dbReference>
<dbReference type="PROSITE" id="PS51832">
    <property type="entry name" value="HD_GYP"/>
    <property type="match status" value="1"/>
</dbReference>
<feature type="transmembrane region" description="Helical" evidence="1">
    <location>
        <begin position="63"/>
        <end position="83"/>
    </location>
</feature>
<dbReference type="CDD" id="cd00077">
    <property type="entry name" value="HDc"/>
    <property type="match status" value="1"/>
</dbReference>
<protein>
    <submittedName>
        <fullName evidence="3">HD domain-containing protein</fullName>
    </submittedName>
</protein>
<reference evidence="3 4" key="1">
    <citation type="submission" date="2020-10" db="EMBL/GenBank/DDBJ databases">
        <title>Connecting structure to function with the recovery of over 1000 high-quality activated sludge metagenome-assembled genomes encoding full-length rRNA genes using long-read sequencing.</title>
        <authorList>
            <person name="Singleton C.M."/>
            <person name="Petriglieri F."/>
            <person name="Kristensen J.M."/>
            <person name="Kirkegaard R.H."/>
            <person name="Michaelsen T.Y."/>
            <person name="Andersen M.H."/>
            <person name="Karst S.M."/>
            <person name="Dueholm M.S."/>
            <person name="Nielsen P.H."/>
            <person name="Albertsen M."/>
        </authorList>
    </citation>
    <scope>NUCLEOTIDE SEQUENCE [LARGE SCALE GENOMIC DNA]</scope>
    <source>
        <strain evidence="3">Ega_18-Q3-R5-49_MAXAC.001</strain>
    </source>
</reference>
<dbReference type="InterPro" id="IPR037522">
    <property type="entry name" value="HD_GYP_dom"/>
</dbReference>
<evidence type="ECO:0000256" key="1">
    <source>
        <dbReference type="SAM" id="Phobius"/>
    </source>
</evidence>
<dbReference type="InterPro" id="IPR052020">
    <property type="entry name" value="Cyclic_di-GMP/3'3'-cGAMP_PDE"/>
</dbReference>
<evidence type="ECO:0000313" key="4">
    <source>
        <dbReference type="Proteomes" id="UP000726105"/>
    </source>
</evidence>
<proteinExistence type="predicted"/>
<feature type="transmembrane region" description="Helical" evidence="1">
    <location>
        <begin position="38"/>
        <end position="56"/>
    </location>
</feature>
<keyword evidence="1" id="KW-0812">Transmembrane</keyword>
<keyword evidence="1" id="KW-1133">Transmembrane helix</keyword>
<evidence type="ECO:0000259" key="2">
    <source>
        <dbReference type="PROSITE" id="PS51832"/>
    </source>
</evidence>
<dbReference type="Pfam" id="PF13487">
    <property type="entry name" value="HD_5"/>
    <property type="match status" value="1"/>
</dbReference>
<dbReference type="SMART" id="SM00471">
    <property type="entry name" value="HDc"/>
    <property type="match status" value="1"/>
</dbReference>
<dbReference type="SUPFAM" id="SSF109604">
    <property type="entry name" value="HD-domain/PDEase-like"/>
    <property type="match status" value="1"/>
</dbReference>
<keyword evidence="1" id="KW-0472">Membrane</keyword>
<gene>
    <name evidence="3" type="ORF">IPI13_08155</name>
</gene>
<dbReference type="Gene3D" id="1.10.3210.10">
    <property type="entry name" value="Hypothetical protein af1432"/>
    <property type="match status" value="1"/>
</dbReference>
<accession>A0A935MHD8</accession>
<evidence type="ECO:0000313" key="3">
    <source>
        <dbReference type="EMBL" id="MBK7273132.1"/>
    </source>
</evidence>
<comment type="caution">
    <text evidence="3">The sequence shown here is derived from an EMBL/GenBank/DDBJ whole genome shotgun (WGS) entry which is preliminary data.</text>
</comment>
<organism evidence="3 4">
    <name type="scientific">Candidatus Phosphoribacter hodrii</name>
    <dbReference type="NCBI Taxonomy" id="2953743"/>
    <lineage>
        <taxon>Bacteria</taxon>
        <taxon>Bacillati</taxon>
        <taxon>Actinomycetota</taxon>
        <taxon>Actinomycetes</taxon>
        <taxon>Micrococcales</taxon>
        <taxon>Dermatophilaceae</taxon>
        <taxon>Candidatus Phosphoribacter</taxon>
    </lineage>
</organism>
<dbReference type="PANTHER" id="PTHR45228">
    <property type="entry name" value="CYCLIC DI-GMP PHOSPHODIESTERASE TM_0186-RELATED"/>
    <property type="match status" value="1"/>
</dbReference>
<sequence>MASLVFSLVNFASIAMIVRVDSGESFQSMFLAMLTTSGLAQMGYGVIGLLFVILWVPAQVGPFSAVLILLPLFVAQWAFVQYAEEERAHERTLAALVAAGETRDPYAVGHSERVARLSVLLGEGLGLGPAQTEALQYAAILHDIGWLGAQAWAGSDTKAPDKSLSELIARHPAVGVALLSDIAFLQDSLDSIKHHHERWDGRGYPDQLVGTDIPLASRIIAVADSFDSLTRGRPGRQALPSNRALQVVESRAGTHLDPTVVAVLARVLERHTWAVAEPPPEGAGAPLWDHDDPVMSDMLAGIDRPATAGQGS</sequence>